<keyword evidence="1" id="KW-0805">Transcription regulation</keyword>
<feature type="region of interest" description="Disordered" evidence="4">
    <location>
        <begin position="271"/>
        <end position="304"/>
    </location>
</feature>
<dbReference type="Pfam" id="PF12833">
    <property type="entry name" value="HTH_18"/>
    <property type="match status" value="1"/>
</dbReference>
<dbReference type="Proteomes" id="UP000757540">
    <property type="component" value="Unassembled WGS sequence"/>
</dbReference>
<dbReference type="Gene3D" id="1.10.10.60">
    <property type="entry name" value="Homeodomain-like"/>
    <property type="match status" value="1"/>
</dbReference>
<dbReference type="InterPro" id="IPR050204">
    <property type="entry name" value="AraC_XylS_family_regulators"/>
</dbReference>
<protein>
    <submittedName>
        <fullName evidence="6">AraC-like DNA-binding protein</fullName>
    </submittedName>
</protein>
<reference evidence="6 7" key="1">
    <citation type="submission" date="2020-05" db="EMBL/GenBank/DDBJ databases">
        <title>Genomic Encyclopedia of Type Strains, Phase III (KMG-III): the genomes of soil and plant-associated and newly described type strains.</title>
        <authorList>
            <person name="Whitman W."/>
        </authorList>
    </citation>
    <scope>NUCLEOTIDE SEQUENCE [LARGE SCALE GENOMIC DNA]</scope>
    <source>
        <strain evidence="6 7">KCTC 19046</strain>
    </source>
</reference>
<evidence type="ECO:0000256" key="1">
    <source>
        <dbReference type="ARBA" id="ARBA00023015"/>
    </source>
</evidence>
<evidence type="ECO:0000259" key="5">
    <source>
        <dbReference type="PROSITE" id="PS01124"/>
    </source>
</evidence>
<evidence type="ECO:0000313" key="6">
    <source>
        <dbReference type="EMBL" id="NOV96074.1"/>
    </source>
</evidence>
<keyword evidence="7" id="KW-1185">Reference proteome</keyword>
<feature type="domain" description="HTH araC/xylS-type" evidence="5">
    <location>
        <begin position="177"/>
        <end position="275"/>
    </location>
</feature>
<dbReference type="InterPro" id="IPR018060">
    <property type="entry name" value="HTH_AraC"/>
</dbReference>
<keyword evidence="3" id="KW-0804">Transcription</keyword>
<accession>A0ABX1ZZM6</accession>
<dbReference type="PANTHER" id="PTHR46796">
    <property type="entry name" value="HTH-TYPE TRANSCRIPTIONAL ACTIVATOR RHAS-RELATED"/>
    <property type="match status" value="1"/>
</dbReference>
<evidence type="ECO:0000256" key="3">
    <source>
        <dbReference type="ARBA" id="ARBA00023163"/>
    </source>
</evidence>
<evidence type="ECO:0000313" key="7">
    <source>
        <dbReference type="Proteomes" id="UP000757540"/>
    </source>
</evidence>
<name>A0ABX1ZZM6_9MICO</name>
<comment type="caution">
    <text evidence="6">The sequence shown here is derived from an EMBL/GenBank/DDBJ whole genome shotgun (WGS) entry which is preliminary data.</text>
</comment>
<evidence type="ECO:0000256" key="2">
    <source>
        <dbReference type="ARBA" id="ARBA00023125"/>
    </source>
</evidence>
<dbReference type="PROSITE" id="PS01124">
    <property type="entry name" value="HTH_ARAC_FAMILY_2"/>
    <property type="match status" value="1"/>
</dbReference>
<dbReference type="SUPFAM" id="SSF46689">
    <property type="entry name" value="Homeodomain-like"/>
    <property type="match status" value="2"/>
</dbReference>
<sequence length="304" mass="33173">MPVMVVLEPPRVAPSGTSSAVDPRTARWELTGSSVEHLGAGTTVHLPGPSAWLLVLDGELAVESWQATEVLTASDAAFLGRAHAYRVRTTEATRLVLASVRQSGGEPPLPEHFVARDFGTTHRGITALVEMCPMSTAHHLSYFATSYGELIAAAMRKHHRELADDPPAPESLAPELGRVVAAVSHDPARSWTLEELARIAHLSRSSLGERFRVALGTSPLQFVRQVRMHRSRQLLADDDRSVTHVAFAVGYGSVAAFSRAFTSVHGMTPRCWRAHSSRPPAQAREARSTHEGEDRTGQEHRRQT</sequence>
<dbReference type="EMBL" id="JABEZU010000001">
    <property type="protein sequence ID" value="NOV96074.1"/>
    <property type="molecule type" value="Genomic_DNA"/>
</dbReference>
<keyword evidence="2" id="KW-0238">DNA-binding</keyword>
<feature type="compositionally biased region" description="Basic and acidic residues" evidence="4">
    <location>
        <begin position="284"/>
        <end position="304"/>
    </location>
</feature>
<dbReference type="InterPro" id="IPR009057">
    <property type="entry name" value="Homeodomain-like_sf"/>
</dbReference>
<dbReference type="PANTHER" id="PTHR46796:SF13">
    <property type="entry name" value="HTH-TYPE TRANSCRIPTIONAL ACTIVATOR RHAS"/>
    <property type="match status" value="1"/>
</dbReference>
<proteinExistence type="predicted"/>
<organism evidence="6 7">
    <name type="scientific">Isoptericola halotolerans</name>
    <dbReference type="NCBI Taxonomy" id="300560"/>
    <lineage>
        <taxon>Bacteria</taxon>
        <taxon>Bacillati</taxon>
        <taxon>Actinomycetota</taxon>
        <taxon>Actinomycetes</taxon>
        <taxon>Micrococcales</taxon>
        <taxon>Promicromonosporaceae</taxon>
        <taxon>Isoptericola</taxon>
    </lineage>
</organism>
<dbReference type="SMART" id="SM00342">
    <property type="entry name" value="HTH_ARAC"/>
    <property type="match status" value="1"/>
</dbReference>
<gene>
    <name evidence="6" type="ORF">HDG69_000627</name>
</gene>
<evidence type="ECO:0000256" key="4">
    <source>
        <dbReference type="SAM" id="MobiDB-lite"/>
    </source>
</evidence>